<evidence type="ECO:0000256" key="1">
    <source>
        <dbReference type="ARBA" id="ARBA00005254"/>
    </source>
</evidence>
<dbReference type="PROSITE" id="PS00166">
    <property type="entry name" value="ENOYL_COA_HYDRATASE"/>
    <property type="match status" value="1"/>
</dbReference>
<dbReference type="InterPro" id="IPR029045">
    <property type="entry name" value="ClpP/crotonase-like_dom_sf"/>
</dbReference>
<comment type="caution">
    <text evidence="4">The sequence shown here is derived from an EMBL/GenBank/DDBJ whole genome shotgun (WGS) entry which is preliminary data.</text>
</comment>
<dbReference type="CDD" id="cd06558">
    <property type="entry name" value="crotonase-like"/>
    <property type="match status" value="1"/>
</dbReference>
<evidence type="ECO:0000313" key="4">
    <source>
        <dbReference type="EMBL" id="PWW32344.1"/>
    </source>
</evidence>
<sequence length="270" mass="29330">MDREEMNLGTGQAVSWSKQDGIVTLIINNPPVNVLSEGVVEQLSIAAEEIRKDPEVKIVILTGAGEKAFMAGGDIKSFPDWIGKGAEEAKQKSLWLQEPLNKIERLPQPTIAAINGLALGGGCELALSCDIRIAEEQVKIGLPEIKLGLFPGAGGTQRLPRLVGKARAKEIIFTGELLTAEEACQIGLVNHIAPKGRSLEKAMELAKKINKFSLPALSYAKQAIDEGYEQALEKGLVTEAEYFGYVFQTKDVKEGVEAFIQKRPANFMDK</sequence>
<dbReference type="AlphaFoldDB" id="A0A2V3AAR2"/>
<dbReference type="PANTHER" id="PTHR11941:SF54">
    <property type="entry name" value="ENOYL-COA HYDRATASE, MITOCHONDRIAL"/>
    <property type="match status" value="1"/>
</dbReference>
<dbReference type="FunFam" id="1.10.12.10:FF:000001">
    <property type="entry name" value="Probable enoyl-CoA hydratase, mitochondrial"/>
    <property type="match status" value="1"/>
</dbReference>
<dbReference type="Gene3D" id="3.90.226.10">
    <property type="entry name" value="2-enoyl-CoA Hydratase, Chain A, domain 1"/>
    <property type="match status" value="1"/>
</dbReference>
<evidence type="ECO:0000256" key="3">
    <source>
        <dbReference type="RuleBase" id="RU003707"/>
    </source>
</evidence>
<dbReference type="GO" id="GO:0006635">
    <property type="term" value="P:fatty acid beta-oxidation"/>
    <property type="evidence" value="ECO:0007669"/>
    <property type="project" value="TreeGrafter"/>
</dbReference>
<dbReference type="GO" id="GO:0016836">
    <property type="term" value="F:hydro-lyase activity"/>
    <property type="evidence" value="ECO:0007669"/>
    <property type="project" value="UniProtKB-ARBA"/>
</dbReference>
<comment type="similarity">
    <text evidence="1 3">Belongs to the enoyl-CoA hydratase/isomerase family.</text>
</comment>
<dbReference type="EMBL" id="QGTW01000001">
    <property type="protein sequence ID" value="PWW32344.1"/>
    <property type="molecule type" value="Genomic_DNA"/>
</dbReference>
<organism evidence="4 5">
    <name type="scientific">Cytobacillus oceanisediminis</name>
    <dbReference type="NCBI Taxonomy" id="665099"/>
    <lineage>
        <taxon>Bacteria</taxon>
        <taxon>Bacillati</taxon>
        <taxon>Bacillota</taxon>
        <taxon>Bacilli</taxon>
        <taxon>Bacillales</taxon>
        <taxon>Bacillaceae</taxon>
        <taxon>Cytobacillus</taxon>
    </lineage>
</organism>
<protein>
    <submittedName>
        <fullName evidence="4">Enoyl-CoA hydratase/carnithine racemase</fullName>
    </submittedName>
</protein>
<accession>A0A2V3AAR2</accession>
<dbReference type="InterPro" id="IPR014748">
    <property type="entry name" value="Enoyl-CoA_hydra_C"/>
</dbReference>
<dbReference type="Pfam" id="PF00378">
    <property type="entry name" value="ECH_1"/>
    <property type="match status" value="1"/>
</dbReference>
<proteinExistence type="inferred from homology"/>
<dbReference type="InterPro" id="IPR001753">
    <property type="entry name" value="Enoyl-CoA_hydra/iso"/>
</dbReference>
<evidence type="ECO:0000313" key="5">
    <source>
        <dbReference type="Proteomes" id="UP000247150"/>
    </source>
</evidence>
<keyword evidence="2" id="KW-0456">Lyase</keyword>
<dbReference type="PANTHER" id="PTHR11941">
    <property type="entry name" value="ENOYL-COA HYDRATASE-RELATED"/>
    <property type="match status" value="1"/>
</dbReference>
<reference evidence="4 5" key="1">
    <citation type="submission" date="2018-05" db="EMBL/GenBank/DDBJ databases">
        <title>Freshwater and sediment microbial communities from various areas in North America, analyzing microbe dynamics in response to fracking.</title>
        <authorList>
            <person name="Lamendella R."/>
        </authorList>
    </citation>
    <scope>NUCLEOTIDE SEQUENCE [LARGE SCALE GENOMIC DNA]</scope>
    <source>
        <strain evidence="4 5">15_TX</strain>
    </source>
</reference>
<dbReference type="FunFam" id="3.90.226.10:FF:000009">
    <property type="entry name" value="Carnitinyl-CoA dehydratase"/>
    <property type="match status" value="1"/>
</dbReference>
<evidence type="ECO:0000256" key="2">
    <source>
        <dbReference type="ARBA" id="ARBA00023239"/>
    </source>
</evidence>
<name>A0A2V3AAR2_9BACI</name>
<dbReference type="SUPFAM" id="SSF52096">
    <property type="entry name" value="ClpP/crotonase"/>
    <property type="match status" value="1"/>
</dbReference>
<gene>
    <name evidence="4" type="ORF">DFO73_101608</name>
</gene>
<dbReference type="Proteomes" id="UP000247150">
    <property type="component" value="Unassembled WGS sequence"/>
</dbReference>
<dbReference type="Gene3D" id="1.10.12.10">
    <property type="entry name" value="Lyase 2-enoyl-coa Hydratase, Chain A, domain 2"/>
    <property type="match status" value="1"/>
</dbReference>
<dbReference type="InterPro" id="IPR018376">
    <property type="entry name" value="Enoyl-CoA_hyd/isom_CS"/>
</dbReference>